<sequence>MLCLPDQQDRDKIIACAFLAELSNGFVMLEYLFVDQQRSGKGVGTKFFNQIKDFLRLRMNCRYIMLECLKRLVGWYSRMGAQDPKLNRQHWVKRISDHYRDNRLIDTTEEQKLFTILIAPLVNSETLPKNDTIKEQLHYVRHEIQKMKKSEECTVSLCGADEKVQVWALDE</sequence>
<dbReference type="Pfam" id="PF00583">
    <property type="entry name" value="Acetyltransf_1"/>
    <property type="match status" value="1"/>
</dbReference>
<accession>A0AAW2ZQS2</accession>
<dbReference type="CDD" id="cd04301">
    <property type="entry name" value="NAT_SF"/>
    <property type="match status" value="1"/>
</dbReference>
<dbReference type="Proteomes" id="UP001431209">
    <property type="component" value="Unassembled WGS sequence"/>
</dbReference>
<evidence type="ECO:0000313" key="3">
    <source>
        <dbReference type="Proteomes" id="UP001431209"/>
    </source>
</evidence>
<proteinExistence type="predicted"/>
<evidence type="ECO:0000259" key="1">
    <source>
        <dbReference type="Pfam" id="PF00583"/>
    </source>
</evidence>
<dbReference type="AlphaFoldDB" id="A0AAW2ZQS2"/>
<dbReference type="InterPro" id="IPR000182">
    <property type="entry name" value="GNAT_dom"/>
</dbReference>
<reference evidence="2 3" key="1">
    <citation type="submission" date="2024-03" db="EMBL/GenBank/DDBJ databases">
        <title>The Acrasis kona genome and developmental transcriptomes reveal deep origins of eukaryotic multicellular pathways.</title>
        <authorList>
            <person name="Sheikh S."/>
            <person name="Fu C.-J."/>
            <person name="Brown M.W."/>
            <person name="Baldauf S.L."/>
        </authorList>
    </citation>
    <scope>NUCLEOTIDE SEQUENCE [LARGE SCALE GENOMIC DNA]</scope>
    <source>
        <strain evidence="2 3">ATCC MYA-3509</strain>
    </source>
</reference>
<dbReference type="GO" id="GO:0016747">
    <property type="term" value="F:acyltransferase activity, transferring groups other than amino-acyl groups"/>
    <property type="evidence" value="ECO:0007669"/>
    <property type="project" value="InterPro"/>
</dbReference>
<dbReference type="InterPro" id="IPR016181">
    <property type="entry name" value="Acyl_CoA_acyltransferase"/>
</dbReference>
<dbReference type="EMBL" id="JAOPGA020001810">
    <property type="protein sequence ID" value="KAL0491521.1"/>
    <property type="molecule type" value="Genomic_DNA"/>
</dbReference>
<comment type="caution">
    <text evidence="2">The sequence shown here is derived from an EMBL/GenBank/DDBJ whole genome shotgun (WGS) entry which is preliminary data.</text>
</comment>
<organism evidence="2 3">
    <name type="scientific">Acrasis kona</name>
    <dbReference type="NCBI Taxonomy" id="1008807"/>
    <lineage>
        <taxon>Eukaryota</taxon>
        <taxon>Discoba</taxon>
        <taxon>Heterolobosea</taxon>
        <taxon>Tetramitia</taxon>
        <taxon>Eutetramitia</taxon>
        <taxon>Acrasidae</taxon>
        <taxon>Acrasis</taxon>
    </lineage>
</organism>
<dbReference type="SUPFAM" id="SSF55729">
    <property type="entry name" value="Acyl-CoA N-acyltransferases (Nat)"/>
    <property type="match status" value="1"/>
</dbReference>
<feature type="domain" description="N-acetyltransferase" evidence="1">
    <location>
        <begin position="10"/>
        <end position="80"/>
    </location>
</feature>
<gene>
    <name evidence="2" type="ORF">AKO1_004001</name>
</gene>
<keyword evidence="3" id="KW-1185">Reference proteome</keyword>
<evidence type="ECO:0000313" key="2">
    <source>
        <dbReference type="EMBL" id="KAL0491521.1"/>
    </source>
</evidence>
<name>A0AAW2ZQS2_9EUKA</name>
<dbReference type="Gene3D" id="3.40.630.30">
    <property type="match status" value="1"/>
</dbReference>
<protein>
    <recommendedName>
        <fullName evidence="1">N-acetyltransferase domain-containing protein</fullName>
    </recommendedName>
</protein>